<evidence type="ECO:0000256" key="1">
    <source>
        <dbReference type="ARBA" id="ARBA00022536"/>
    </source>
</evidence>
<evidence type="ECO:0000256" key="6">
    <source>
        <dbReference type="SAM" id="MobiDB-lite"/>
    </source>
</evidence>
<dbReference type="WBParaSite" id="Pan_g7272.t1">
    <property type="protein sequence ID" value="Pan_g7272.t1"/>
    <property type="gene ID" value="Pan_g7272"/>
</dbReference>
<dbReference type="PANTHER" id="PTHR13802:SF64">
    <property type="entry name" value="DENDRITE EXTENSION DEFECTIVE PROTEIN 1"/>
    <property type="match status" value="1"/>
</dbReference>
<dbReference type="InterPro" id="IPR000742">
    <property type="entry name" value="EGF"/>
</dbReference>
<evidence type="ECO:0000259" key="9">
    <source>
        <dbReference type="PROSITE" id="PS51220"/>
    </source>
</evidence>
<keyword evidence="2" id="KW-0732">Signal</keyword>
<feature type="domain" description="NIDO" evidence="9">
    <location>
        <begin position="416"/>
        <end position="555"/>
    </location>
</feature>
<dbReference type="PROSITE" id="PS51220">
    <property type="entry name" value="NIDO"/>
    <property type="match status" value="2"/>
</dbReference>
<dbReference type="CDD" id="cd00054">
    <property type="entry name" value="EGF_CA"/>
    <property type="match status" value="1"/>
</dbReference>
<dbReference type="SMART" id="SM00179">
    <property type="entry name" value="EGF_CA"/>
    <property type="match status" value="1"/>
</dbReference>
<dbReference type="InterPro" id="IPR024731">
    <property type="entry name" value="NELL2-like_EGF"/>
</dbReference>
<evidence type="ECO:0000313" key="11">
    <source>
        <dbReference type="WBParaSite" id="Pan_g7272.t1"/>
    </source>
</evidence>
<protein>
    <submittedName>
        <fullName evidence="11">EGF-like domain-containing protein</fullName>
    </submittedName>
</protein>
<feature type="compositionally biased region" description="Low complexity" evidence="6">
    <location>
        <begin position="1143"/>
        <end position="1187"/>
    </location>
</feature>
<dbReference type="GO" id="GO:0005509">
    <property type="term" value="F:calcium ion binding"/>
    <property type="evidence" value="ECO:0007669"/>
    <property type="project" value="InterPro"/>
</dbReference>
<keyword evidence="7" id="KW-0472">Membrane</keyword>
<feature type="compositionally biased region" description="Polar residues" evidence="6">
    <location>
        <begin position="990"/>
        <end position="1017"/>
    </location>
</feature>
<evidence type="ECO:0000256" key="4">
    <source>
        <dbReference type="ARBA" id="ARBA00023157"/>
    </source>
</evidence>
<keyword evidence="4" id="KW-1015">Disulfide bond</keyword>
<comment type="caution">
    <text evidence="5">Lacks conserved residue(s) required for the propagation of feature annotation.</text>
</comment>
<dbReference type="Gene3D" id="2.10.25.10">
    <property type="entry name" value="Laminin"/>
    <property type="match status" value="1"/>
</dbReference>
<evidence type="ECO:0000259" key="8">
    <source>
        <dbReference type="PROSITE" id="PS50026"/>
    </source>
</evidence>
<feature type="region of interest" description="Disordered" evidence="6">
    <location>
        <begin position="1366"/>
        <end position="1394"/>
    </location>
</feature>
<feature type="region of interest" description="Disordered" evidence="6">
    <location>
        <begin position="936"/>
        <end position="1021"/>
    </location>
</feature>
<dbReference type="InterPro" id="IPR018097">
    <property type="entry name" value="EGF_Ca-bd_CS"/>
</dbReference>
<evidence type="ECO:0000256" key="7">
    <source>
        <dbReference type="SAM" id="Phobius"/>
    </source>
</evidence>
<dbReference type="PROSITE" id="PS50026">
    <property type="entry name" value="EGF_3"/>
    <property type="match status" value="1"/>
</dbReference>
<dbReference type="InterPro" id="IPR051495">
    <property type="entry name" value="Epithelial_Barrier/Signaling"/>
</dbReference>
<dbReference type="PROSITE" id="PS01186">
    <property type="entry name" value="EGF_2"/>
    <property type="match status" value="1"/>
</dbReference>
<keyword evidence="7" id="KW-1133">Transmembrane helix</keyword>
<dbReference type="GO" id="GO:0007160">
    <property type="term" value="P:cell-matrix adhesion"/>
    <property type="evidence" value="ECO:0007669"/>
    <property type="project" value="InterPro"/>
</dbReference>
<keyword evidence="10" id="KW-1185">Reference proteome</keyword>
<accession>A0A7E4W4K5</accession>
<dbReference type="Pfam" id="PF12947">
    <property type="entry name" value="EGF_3"/>
    <property type="match status" value="1"/>
</dbReference>
<dbReference type="PROSITE" id="PS00010">
    <property type="entry name" value="ASX_HYDROXYL"/>
    <property type="match status" value="1"/>
</dbReference>
<feature type="compositionally biased region" description="Low complexity" evidence="6">
    <location>
        <begin position="1194"/>
        <end position="1205"/>
    </location>
</feature>
<keyword evidence="1 5" id="KW-0245">EGF-like domain</keyword>
<dbReference type="SMART" id="SM00539">
    <property type="entry name" value="NIDO"/>
    <property type="match status" value="2"/>
</dbReference>
<feature type="region of interest" description="Disordered" evidence="6">
    <location>
        <begin position="1127"/>
        <end position="1207"/>
    </location>
</feature>
<keyword evidence="7" id="KW-0812">Transmembrane</keyword>
<organism evidence="10 11">
    <name type="scientific">Panagrellus redivivus</name>
    <name type="common">Microworm</name>
    <dbReference type="NCBI Taxonomy" id="6233"/>
    <lineage>
        <taxon>Eukaryota</taxon>
        <taxon>Metazoa</taxon>
        <taxon>Ecdysozoa</taxon>
        <taxon>Nematoda</taxon>
        <taxon>Chromadorea</taxon>
        <taxon>Rhabditida</taxon>
        <taxon>Tylenchina</taxon>
        <taxon>Panagrolaimomorpha</taxon>
        <taxon>Panagrolaimoidea</taxon>
        <taxon>Panagrolaimidae</taxon>
        <taxon>Panagrellus</taxon>
    </lineage>
</organism>
<dbReference type="PROSITE" id="PS01187">
    <property type="entry name" value="EGF_CA"/>
    <property type="match status" value="1"/>
</dbReference>
<evidence type="ECO:0000256" key="2">
    <source>
        <dbReference type="ARBA" id="ARBA00022729"/>
    </source>
</evidence>
<dbReference type="GO" id="GO:0071944">
    <property type="term" value="C:cell periphery"/>
    <property type="evidence" value="ECO:0007669"/>
    <property type="project" value="UniProtKB-ARBA"/>
</dbReference>
<feature type="compositionally biased region" description="Polar residues" evidence="6">
    <location>
        <begin position="936"/>
        <end position="966"/>
    </location>
</feature>
<keyword evidence="3" id="KW-0677">Repeat</keyword>
<evidence type="ECO:0000256" key="5">
    <source>
        <dbReference type="PROSITE-ProRule" id="PRU00076"/>
    </source>
</evidence>
<dbReference type="InterPro" id="IPR003886">
    <property type="entry name" value="NIDO_dom"/>
</dbReference>
<feature type="domain" description="EGF-like" evidence="8">
    <location>
        <begin position="666"/>
        <end position="706"/>
    </location>
</feature>
<dbReference type="FunFam" id="2.10.25.10:FF:000038">
    <property type="entry name" value="Fibrillin 2"/>
    <property type="match status" value="1"/>
</dbReference>
<dbReference type="Gene3D" id="2.170.300.10">
    <property type="entry name" value="Tie2 ligand-binding domain superfamily"/>
    <property type="match status" value="1"/>
</dbReference>
<dbReference type="InterPro" id="IPR001881">
    <property type="entry name" value="EGF-like_Ca-bd_dom"/>
</dbReference>
<proteinExistence type="predicted"/>
<dbReference type="InterPro" id="IPR000152">
    <property type="entry name" value="EGF-type_Asp/Asn_hydroxyl_site"/>
</dbReference>
<feature type="domain" description="NIDO" evidence="9">
    <location>
        <begin position="777"/>
        <end position="917"/>
    </location>
</feature>
<sequence length="1394" mass="151606">MALSCSAHCLVNAGGRRVPGHFGVISKSSVLFTNFSSDYRGHHDRTSVDSHCVVAKDIFSCTSVQPAYSHVACAGHHWALSPSVGSAPASFKPVPTSMAVAFFPQGEGLLLYGGLTRNRRRYNEFMHEKQLYVTKSVVARLLRSEENGRFLCPKKVSLLIFPRLAPYCAEPRSEDLSTINYVFVAICNLVVSTELSSANPSPTCHTQSLQPNRFGSKAESHFSDESRLSSDSACNVCLPRPSKVFTPLPSAAPPSKLLYMTGPWSASRRRSCLSTKMLLSAAVFVGLLSCVSAISALESITDDVMNDAILYRQMRLEHMRRHRRQGTPKEISIQVTAPLFSSRLFDYGSEAGDQELPSGLDVGKRVDLRNPLRFNSDEHESVYVLSNGGIGFDSNSRSYRSNIFSKSSNSIPLLAPFWNRNDLRNGGHVWYREITAGRILERGQSEIRYQYDKNVKVLSALIVTWEKMQPLGNEVLRDENTNTFQAAFFMTANYTYANFIYSNIGWTQGAEAGFTPGPVGSDFSLPTSGTGNIMYLEEYGNTGIPGEWMFELQPQRVVRCKVGIKGDTCDEECSHGEYGEDCAQCCHCAGGATCNPLTGVCPDDLCADCYFGPTCRSKTSACDEKDRNACARNAIGYFSTNKCGEQVIGCNCLQGYAGDGRLECTDIDECQQPGTCHENAVCTNTPGHFLCQCIEGYTGDGVTECLLSFFYPSDDHQALPKGKNAKVAWQLKRPMQLFGAPRERITVTTSGLILIEEMSKVHMDDKLEDMNALGVAPFFGAIDLSKGGEITIGEANTADVLNRAASQINENLDQPIFTPTNVVTITYNNVSTSTSTAGNNFQTLLVNGRNKRGQEQTYVVMLFKDLMWSNGAESGIMALEKSNSIKLPGSGTEGIEQLSQLSNVRSPGTWVYRIDGSDIFPCLQLDLQPPYCDAQSPTLVNQRPSATSKQPASSHAASGNIKISNSAEDHVDVASPSSSRTVPPTRTSAKTRPTPTSNVPSVRTRPSTQHQSTQHNPIVSIDPKDFEDLADADDAFDATFPPFITVVPELYTPGSRPKPSSQEAEVETVRPTPPRPPTAPERFTPVEMTQTPPVVKSEKPHLPQFEFANTGNNDVVEFEDTVQTIVPSTMAKEKPTNKPTSAETVVSAESETPSTVVTTPSPSSAETETASSTPLKVFPTTTKAPKASPKKPKVATTTAAPTTTTEDPNVESVAFDQNQILETAESSGTKAAYLIPLAIIGIWIFLLAFIGLCICCRRRRSQHQFHTMYGQNYHVRPIATGFAMRKGSKAFDGSYEDHMEKAARLSSEMSNYNPHGRISLYGSYWNLAGGQGSVSTHATPINGGDILIPSVNSSPVSSAITSATSAASSNTSNGNLPTANGYNLPPQRYGYGAR</sequence>
<evidence type="ECO:0000256" key="3">
    <source>
        <dbReference type="ARBA" id="ARBA00022737"/>
    </source>
</evidence>
<reference evidence="11" key="2">
    <citation type="submission" date="2020-10" db="UniProtKB">
        <authorList>
            <consortium name="WormBaseParasite"/>
        </authorList>
    </citation>
    <scope>IDENTIFICATION</scope>
</reference>
<feature type="compositionally biased region" description="Low complexity" evidence="6">
    <location>
        <begin position="973"/>
        <end position="988"/>
    </location>
</feature>
<feature type="transmembrane region" description="Helical" evidence="7">
    <location>
        <begin position="1233"/>
        <end position="1256"/>
    </location>
</feature>
<dbReference type="Pfam" id="PF06119">
    <property type="entry name" value="NIDO"/>
    <property type="match status" value="2"/>
</dbReference>
<dbReference type="PANTHER" id="PTHR13802">
    <property type="entry name" value="MUCIN 4-RELATED"/>
    <property type="match status" value="1"/>
</dbReference>
<evidence type="ECO:0000313" key="10">
    <source>
        <dbReference type="Proteomes" id="UP000492821"/>
    </source>
</evidence>
<reference evidence="10" key="1">
    <citation type="journal article" date="2013" name="Genetics">
        <title>The draft genome and transcriptome of Panagrellus redivivus are shaped by the harsh demands of a free-living lifestyle.</title>
        <authorList>
            <person name="Srinivasan J."/>
            <person name="Dillman A.R."/>
            <person name="Macchietto M.G."/>
            <person name="Heikkinen L."/>
            <person name="Lakso M."/>
            <person name="Fracchia K.M."/>
            <person name="Antoshechkin I."/>
            <person name="Mortazavi A."/>
            <person name="Wong G."/>
            <person name="Sternberg P.W."/>
        </authorList>
    </citation>
    <scope>NUCLEOTIDE SEQUENCE [LARGE SCALE GENOMIC DNA]</scope>
    <source>
        <strain evidence="10">MT8872</strain>
    </source>
</reference>
<name>A0A7E4W4K5_PANRE</name>
<dbReference type="SUPFAM" id="SSF57196">
    <property type="entry name" value="EGF/Laminin"/>
    <property type="match status" value="1"/>
</dbReference>
<dbReference type="Proteomes" id="UP000492821">
    <property type="component" value="Unassembled WGS sequence"/>
</dbReference>
<feature type="region of interest" description="Disordered" evidence="6">
    <location>
        <begin position="1051"/>
        <end position="1085"/>
    </location>
</feature>